<dbReference type="InterPro" id="IPR036938">
    <property type="entry name" value="PAP2/HPO_sf"/>
</dbReference>
<feature type="transmembrane region" description="Helical" evidence="1">
    <location>
        <begin position="30"/>
        <end position="54"/>
    </location>
</feature>
<dbReference type="PANTHER" id="PTHR14969">
    <property type="entry name" value="SPHINGOSINE-1-PHOSPHATE PHOSPHOHYDROLASE"/>
    <property type="match status" value="1"/>
</dbReference>
<reference evidence="3 4" key="1">
    <citation type="journal article" date="2021" name="Int. J. Syst. Evol. Microbiol.">
        <title>Reticulibacter mediterranei gen. nov., sp. nov., within the new family Reticulibacteraceae fam. nov., and Ktedonospora formicarum gen. nov., sp. nov., Ktedonobacter robiniae sp. nov., Dictyobacter formicarum sp. nov. and Dictyobacter arantiisoli sp. nov., belonging to the class Ktedonobacteria.</title>
        <authorList>
            <person name="Yabe S."/>
            <person name="Zheng Y."/>
            <person name="Wang C.M."/>
            <person name="Sakai Y."/>
            <person name="Abe K."/>
            <person name="Yokota A."/>
            <person name="Donadio S."/>
            <person name="Cavaletti L."/>
            <person name="Monciardini P."/>
        </authorList>
    </citation>
    <scope>NUCLEOTIDE SEQUENCE [LARGE SCALE GENOMIC DNA]</scope>
    <source>
        <strain evidence="3 4">SOSP1-9</strain>
    </source>
</reference>
<evidence type="ECO:0000313" key="4">
    <source>
        <dbReference type="Proteomes" id="UP000635565"/>
    </source>
</evidence>
<keyword evidence="1" id="KW-0472">Membrane</keyword>
<dbReference type="Proteomes" id="UP000635565">
    <property type="component" value="Unassembled WGS sequence"/>
</dbReference>
<comment type="caution">
    <text evidence="3">The sequence shown here is derived from an EMBL/GenBank/DDBJ whole genome shotgun (WGS) entry which is preliminary data.</text>
</comment>
<feature type="transmembrane region" description="Helical" evidence="1">
    <location>
        <begin position="75"/>
        <end position="93"/>
    </location>
</feature>
<dbReference type="EMBL" id="BNJJ01000004">
    <property type="protein sequence ID" value="GHO83537.1"/>
    <property type="molecule type" value="Genomic_DNA"/>
</dbReference>
<accession>A0ABQ3VBN8</accession>
<dbReference type="PANTHER" id="PTHR14969:SF58">
    <property type="entry name" value="UNDECAPRENYL-DIPHOSPHATASE BCRC"/>
    <property type="match status" value="1"/>
</dbReference>
<keyword evidence="1" id="KW-0812">Transmembrane</keyword>
<feature type="transmembrane region" description="Helical" evidence="1">
    <location>
        <begin position="126"/>
        <end position="143"/>
    </location>
</feature>
<organism evidence="3 4">
    <name type="scientific">Dictyobacter formicarum</name>
    <dbReference type="NCBI Taxonomy" id="2778368"/>
    <lineage>
        <taxon>Bacteria</taxon>
        <taxon>Bacillati</taxon>
        <taxon>Chloroflexota</taxon>
        <taxon>Ktedonobacteria</taxon>
        <taxon>Ktedonobacterales</taxon>
        <taxon>Dictyobacteraceae</taxon>
        <taxon>Dictyobacter</taxon>
    </lineage>
</organism>
<dbReference type="InterPro" id="IPR000326">
    <property type="entry name" value="PAP2/HPO"/>
</dbReference>
<protein>
    <recommendedName>
        <fullName evidence="2">Phosphatidic acid phosphatase type 2/haloperoxidase domain-containing protein</fullName>
    </recommendedName>
</protein>
<dbReference type="Pfam" id="PF01569">
    <property type="entry name" value="PAP2"/>
    <property type="match status" value="1"/>
</dbReference>
<keyword evidence="4" id="KW-1185">Reference proteome</keyword>
<name>A0ABQ3VBN8_9CHLR</name>
<evidence type="ECO:0000259" key="2">
    <source>
        <dbReference type="SMART" id="SM00014"/>
    </source>
</evidence>
<dbReference type="SMART" id="SM00014">
    <property type="entry name" value="acidPPc"/>
    <property type="match status" value="1"/>
</dbReference>
<proteinExistence type="predicted"/>
<evidence type="ECO:0000256" key="1">
    <source>
        <dbReference type="SAM" id="Phobius"/>
    </source>
</evidence>
<gene>
    <name evidence="3" type="ORF">KSZ_15430</name>
</gene>
<dbReference type="Gene3D" id="1.20.144.10">
    <property type="entry name" value="Phosphatidic acid phosphatase type 2/haloperoxidase"/>
    <property type="match status" value="1"/>
</dbReference>
<dbReference type="SUPFAM" id="SSF48317">
    <property type="entry name" value="Acid phosphatase/Vanadium-dependent haloperoxidase"/>
    <property type="match status" value="1"/>
</dbReference>
<feature type="domain" description="Phosphatidic acid phosphatase type 2/haloperoxidase" evidence="2">
    <location>
        <begin position="76"/>
        <end position="209"/>
    </location>
</feature>
<feature type="transmembrane region" description="Helical" evidence="1">
    <location>
        <begin position="194"/>
        <end position="211"/>
    </location>
</feature>
<dbReference type="RefSeq" id="WP_201361209.1">
    <property type="nucleotide sequence ID" value="NZ_BNJJ01000004.1"/>
</dbReference>
<keyword evidence="1" id="KW-1133">Transmembrane helix</keyword>
<evidence type="ECO:0000313" key="3">
    <source>
        <dbReference type="EMBL" id="GHO83537.1"/>
    </source>
</evidence>
<feature type="transmembrane region" description="Helical" evidence="1">
    <location>
        <begin position="164"/>
        <end position="188"/>
    </location>
</feature>
<sequence length="232" mass="25679">MSFVSFMQENYHLFVELNEHAGVVPWFDTLMIFCANNLIFCWPILMLMAWGLPANWRRRALSPASEVLIQERRSAVLWTAIACLVAYAINLTVEQFINEPRPFVSHHVHLLVAHAADGSFPSDHTAWSFAVVGMLALSLFSWLKLAPASNLTGKGRILGLTPKFFAVLLLVALAMACIIGIARVFVGVHYPGDIVGGAVSGLCASALVTALRRWLHNPTERVLSFVQRIRLA</sequence>